<accession>A0A6L2PX73</accession>
<protein>
    <submittedName>
        <fullName evidence="1">Uncharacterized protein</fullName>
    </submittedName>
</protein>
<reference evidence="2" key="1">
    <citation type="submission" date="2020-01" db="EMBL/GenBank/DDBJ databases">
        <title>Draft genome sequence of the Termite Coptotermes fromosanus.</title>
        <authorList>
            <person name="Itakura S."/>
            <person name="Yosikawa Y."/>
            <person name="Umezawa K."/>
        </authorList>
    </citation>
    <scope>NUCLEOTIDE SEQUENCE [LARGE SCALE GENOMIC DNA]</scope>
</reference>
<proteinExistence type="predicted"/>
<name>A0A6L2PX73_COPFO</name>
<organism evidence="1 2">
    <name type="scientific">Coptotermes formosanus</name>
    <name type="common">Formosan subterranean termite</name>
    <dbReference type="NCBI Taxonomy" id="36987"/>
    <lineage>
        <taxon>Eukaryota</taxon>
        <taxon>Metazoa</taxon>
        <taxon>Ecdysozoa</taxon>
        <taxon>Arthropoda</taxon>
        <taxon>Hexapoda</taxon>
        <taxon>Insecta</taxon>
        <taxon>Pterygota</taxon>
        <taxon>Neoptera</taxon>
        <taxon>Polyneoptera</taxon>
        <taxon>Dictyoptera</taxon>
        <taxon>Blattodea</taxon>
        <taxon>Blattoidea</taxon>
        <taxon>Termitoidae</taxon>
        <taxon>Rhinotermitidae</taxon>
        <taxon>Coptotermes</taxon>
    </lineage>
</organism>
<keyword evidence="2" id="KW-1185">Reference proteome</keyword>
<dbReference type="AlphaFoldDB" id="A0A6L2PX73"/>
<gene>
    <name evidence="1" type="ORF">Cfor_10938</name>
</gene>
<dbReference type="OrthoDB" id="411646at2759"/>
<comment type="caution">
    <text evidence="1">The sequence shown here is derived from an EMBL/GenBank/DDBJ whole genome shotgun (WGS) entry which is preliminary data.</text>
</comment>
<sequence length="87" mass="9987">MVTDEIEYNAYYYTLQVFLLVNVAETKTVAACHVNGLNSNMPELLCILQNKFRRKYEQALTKCWMICVPCSSALRGIDITDEFVEAK</sequence>
<dbReference type="InParanoid" id="A0A6L2PX73"/>
<dbReference type="EMBL" id="BLKM01000687">
    <property type="protein sequence ID" value="GFG37243.1"/>
    <property type="molecule type" value="Genomic_DNA"/>
</dbReference>
<dbReference type="Proteomes" id="UP000502823">
    <property type="component" value="Unassembled WGS sequence"/>
</dbReference>
<evidence type="ECO:0000313" key="1">
    <source>
        <dbReference type="EMBL" id="GFG37243.1"/>
    </source>
</evidence>
<evidence type="ECO:0000313" key="2">
    <source>
        <dbReference type="Proteomes" id="UP000502823"/>
    </source>
</evidence>